<dbReference type="Pfam" id="PF00096">
    <property type="entry name" value="zf-C2H2"/>
    <property type="match status" value="3"/>
</dbReference>
<dbReference type="InterPro" id="IPR036236">
    <property type="entry name" value="Znf_C2H2_sf"/>
</dbReference>
<dbReference type="PANTHER" id="PTHR24394:SF29">
    <property type="entry name" value="MYONEURIN"/>
    <property type="match status" value="1"/>
</dbReference>
<protein>
    <submittedName>
        <fullName evidence="11">Zinc finger protein 260 isoform X1</fullName>
    </submittedName>
</protein>
<dbReference type="SMART" id="SM00355">
    <property type="entry name" value="ZnF_C2H2"/>
    <property type="match status" value="9"/>
</dbReference>
<feature type="domain" description="C2H2-type" evidence="9">
    <location>
        <begin position="194"/>
        <end position="221"/>
    </location>
</feature>
<evidence type="ECO:0000259" key="9">
    <source>
        <dbReference type="PROSITE" id="PS50157"/>
    </source>
</evidence>
<evidence type="ECO:0000313" key="10">
    <source>
        <dbReference type="Proteomes" id="UP001652628"/>
    </source>
</evidence>
<evidence type="ECO:0000256" key="7">
    <source>
        <dbReference type="PROSITE-ProRule" id="PRU00042"/>
    </source>
</evidence>
<keyword evidence="5" id="KW-0862">Zinc</keyword>
<feature type="compositionally biased region" description="Polar residues" evidence="8">
    <location>
        <begin position="459"/>
        <end position="472"/>
    </location>
</feature>
<evidence type="ECO:0000256" key="4">
    <source>
        <dbReference type="ARBA" id="ARBA00022771"/>
    </source>
</evidence>
<dbReference type="SUPFAM" id="SSF57667">
    <property type="entry name" value="beta-beta-alpha zinc fingers"/>
    <property type="match status" value="5"/>
</dbReference>
<evidence type="ECO:0000313" key="11">
    <source>
        <dbReference type="RefSeq" id="XP_016935881.3"/>
    </source>
</evidence>
<dbReference type="PROSITE" id="PS50157">
    <property type="entry name" value="ZINC_FINGER_C2H2_2"/>
    <property type="match status" value="8"/>
</dbReference>
<feature type="domain" description="C2H2-type" evidence="9">
    <location>
        <begin position="428"/>
        <end position="455"/>
    </location>
</feature>
<dbReference type="GO" id="GO:0043565">
    <property type="term" value="F:sequence-specific DNA binding"/>
    <property type="evidence" value="ECO:0007669"/>
    <property type="project" value="UniProtKB-ARBA"/>
</dbReference>
<keyword evidence="2" id="KW-0479">Metal-binding</keyword>
<evidence type="ECO:0000256" key="5">
    <source>
        <dbReference type="ARBA" id="ARBA00022833"/>
    </source>
</evidence>
<feature type="domain" description="C2H2-type" evidence="9">
    <location>
        <begin position="480"/>
        <end position="503"/>
    </location>
</feature>
<keyword evidence="3" id="KW-0677">Repeat</keyword>
<dbReference type="PANTHER" id="PTHR24394">
    <property type="entry name" value="ZINC FINGER PROTEIN"/>
    <property type="match status" value="1"/>
</dbReference>
<feature type="region of interest" description="Disordered" evidence="8">
    <location>
        <begin position="153"/>
        <end position="183"/>
    </location>
</feature>
<keyword evidence="10" id="KW-1185">Reference proteome</keyword>
<dbReference type="Gene3D" id="3.30.160.60">
    <property type="entry name" value="Classic Zinc Finger"/>
    <property type="match status" value="7"/>
</dbReference>
<dbReference type="RefSeq" id="XP_016935881.3">
    <property type="nucleotide sequence ID" value="XM_017080392.4"/>
</dbReference>
<evidence type="ECO:0000256" key="6">
    <source>
        <dbReference type="ARBA" id="ARBA00023242"/>
    </source>
</evidence>
<accession>A0AB39ZHV9</accession>
<feature type="domain" description="C2H2-type" evidence="9">
    <location>
        <begin position="270"/>
        <end position="297"/>
    </location>
</feature>
<gene>
    <name evidence="11" type="primary">Opbp</name>
</gene>
<dbReference type="GeneID" id="108014320"/>
<feature type="domain" description="C2H2-type" evidence="9">
    <location>
        <begin position="374"/>
        <end position="401"/>
    </location>
</feature>
<dbReference type="Pfam" id="PF13894">
    <property type="entry name" value="zf-C2H2_4"/>
    <property type="match status" value="1"/>
</dbReference>
<comment type="subcellular location">
    <subcellularLocation>
        <location evidence="1">Nucleus</location>
    </subcellularLocation>
</comment>
<dbReference type="GO" id="GO:0008270">
    <property type="term" value="F:zinc ion binding"/>
    <property type="evidence" value="ECO:0007669"/>
    <property type="project" value="UniProtKB-KW"/>
</dbReference>
<organism evidence="10 11">
    <name type="scientific">Drosophila suzukii</name>
    <name type="common">Spotted-wing drosophila fruit fly</name>
    <dbReference type="NCBI Taxonomy" id="28584"/>
    <lineage>
        <taxon>Eukaryota</taxon>
        <taxon>Metazoa</taxon>
        <taxon>Ecdysozoa</taxon>
        <taxon>Arthropoda</taxon>
        <taxon>Hexapoda</taxon>
        <taxon>Insecta</taxon>
        <taxon>Pterygota</taxon>
        <taxon>Neoptera</taxon>
        <taxon>Endopterygota</taxon>
        <taxon>Diptera</taxon>
        <taxon>Brachycera</taxon>
        <taxon>Muscomorpha</taxon>
        <taxon>Ephydroidea</taxon>
        <taxon>Drosophilidae</taxon>
        <taxon>Drosophila</taxon>
        <taxon>Sophophora</taxon>
    </lineage>
</organism>
<dbReference type="GO" id="GO:0000785">
    <property type="term" value="C:chromatin"/>
    <property type="evidence" value="ECO:0007669"/>
    <property type="project" value="UniProtKB-ARBA"/>
</dbReference>
<feature type="domain" description="C2H2-type" evidence="9">
    <location>
        <begin position="402"/>
        <end position="429"/>
    </location>
</feature>
<proteinExistence type="predicted"/>
<evidence type="ECO:0000256" key="2">
    <source>
        <dbReference type="ARBA" id="ARBA00022723"/>
    </source>
</evidence>
<dbReference type="GO" id="GO:0005634">
    <property type="term" value="C:nucleus"/>
    <property type="evidence" value="ECO:0007669"/>
    <property type="project" value="UniProtKB-ARBA"/>
</dbReference>
<dbReference type="GO" id="GO:0040029">
    <property type="term" value="P:epigenetic regulation of gene expression"/>
    <property type="evidence" value="ECO:0007669"/>
    <property type="project" value="UniProtKB-ARBA"/>
</dbReference>
<dbReference type="GO" id="GO:0003682">
    <property type="term" value="F:chromatin binding"/>
    <property type="evidence" value="ECO:0007669"/>
    <property type="project" value="UniProtKB-ARBA"/>
</dbReference>
<dbReference type="AlphaFoldDB" id="A0AB39ZHV9"/>
<dbReference type="Pfam" id="PF12874">
    <property type="entry name" value="zf-met"/>
    <property type="match status" value="1"/>
</dbReference>
<feature type="region of interest" description="Disordered" evidence="8">
    <location>
        <begin position="449"/>
        <end position="472"/>
    </location>
</feature>
<name>A0AB39ZHV9_DROSZ</name>
<dbReference type="Pfam" id="PF13912">
    <property type="entry name" value="zf-C2H2_6"/>
    <property type="match status" value="1"/>
</dbReference>
<feature type="domain" description="C2H2-type" evidence="9">
    <location>
        <begin position="346"/>
        <end position="373"/>
    </location>
</feature>
<keyword evidence="4 7" id="KW-0863">Zinc-finger</keyword>
<keyword evidence="6" id="KW-0539">Nucleus</keyword>
<evidence type="ECO:0000256" key="1">
    <source>
        <dbReference type="ARBA" id="ARBA00004123"/>
    </source>
</evidence>
<sequence>MVYSPLFIVNKVDLHRIMPCQDEETYPEAHVEHAVSSGNGAGGQEFLYCESCGNVYEDSEAYARDHSGQPGTCGGVKEELEFVDQIAGDIVLEEVDDEDIVDADVPLWELVEEVPGDSRVEQDEAEPCQSDRYFCYDCHSIFENRSSAEEHVCPQAESGAGSSQQVKAESKAPVRRKLSSVSARSGQKDASSVISCGICNTVFSSEKFLKFHMRIHDSRASKSIQDALPVGAHQQYSELDQFYCEICNKSFDENLLAVHKQMHQQTTNEIMCSICNRKFEDNVTYQMHQKIHEKPRETETSSRLNQRPTVVDKEKPGFPCQYCERVFTRPFEKVKHERVHTGEKPYACEVCGKTFRVSYSLTLHLRTHTNIRPYVCTVCNKRFKSHQVYSHHLRIHSSERQFACDACPKSFRTSVQLYAHKNTHTKPYQCAVCNRPFSSMYAVKNHMLTHKDDKRKGSTGASTPTLKSGQPAKSQAAGKFYCSTCGAEYARLFALRLHMKSAHGVVEDAALREEDPSSTTEEVQAVETDDSETAVLIAAAEADAAYINAVVNDVDVVGSVPTYEECVEFDVDNFHSEEIITDWLK</sequence>
<reference evidence="11" key="1">
    <citation type="submission" date="2025-08" db="UniProtKB">
        <authorList>
            <consortium name="RefSeq"/>
        </authorList>
    </citation>
    <scope>IDENTIFICATION</scope>
</reference>
<evidence type="ECO:0000256" key="8">
    <source>
        <dbReference type="SAM" id="MobiDB-lite"/>
    </source>
</evidence>
<dbReference type="GO" id="GO:0000981">
    <property type="term" value="F:DNA-binding transcription factor activity, RNA polymerase II-specific"/>
    <property type="evidence" value="ECO:0007669"/>
    <property type="project" value="TreeGrafter"/>
</dbReference>
<feature type="domain" description="C2H2-type" evidence="9">
    <location>
        <begin position="318"/>
        <end position="345"/>
    </location>
</feature>
<dbReference type="PROSITE" id="PS00028">
    <property type="entry name" value="ZINC_FINGER_C2H2_1"/>
    <property type="match status" value="8"/>
</dbReference>
<evidence type="ECO:0000256" key="3">
    <source>
        <dbReference type="ARBA" id="ARBA00022737"/>
    </source>
</evidence>
<dbReference type="Proteomes" id="UP001652628">
    <property type="component" value="Chromosome 2R"/>
</dbReference>
<dbReference type="InterPro" id="IPR013087">
    <property type="entry name" value="Znf_C2H2_type"/>
</dbReference>